<dbReference type="InterPro" id="IPR025502">
    <property type="entry name" value="TldD"/>
</dbReference>
<evidence type="ECO:0000259" key="5">
    <source>
        <dbReference type="Pfam" id="PF01523"/>
    </source>
</evidence>
<feature type="domain" description="Metalloprotease TldD/E central" evidence="7">
    <location>
        <begin position="111"/>
        <end position="220"/>
    </location>
</feature>
<feature type="domain" description="Metalloprotease TldD/E N-terminal" evidence="5">
    <location>
        <begin position="22"/>
        <end position="82"/>
    </location>
</feature>
<dbReference type="PANTHER" id="PTHR30624:SF4">
    <property type="entry name" value="METALLOPROTEASE TLDD"/>
    <property type="match status" value="1"/>
</dbReference>
<dbReference type="InterPro" id="IPR035068">
    <property type="entry name" value="TldD/PmbA_N"/>
</dbReference>
<evidence type="ECO:0000313" key="9">
    <source>
        <dbReference type="Proteomes" id="UP000514720"/>
    </source>
</evidence>
<keyword evidence="4" id="KW-0482">Metalloprotease</keyword>
<keyword evidence="3" id="KW-0378">Hydrolase</keyword>
<dbReference type="InterPro" id="IPR045570">
    <property type="entry name" value="Metalloprtase-TldD/E_cen_dom"/>
</dbReference>
<dbReference type="Pfam" id="PF01523">
    <property type="entry name" value="PmbA_TldD_1st"/>
    <property type="match status" value="1"/>
</dbReference>
<feature type="domain" description="Metalloprotease TldD/E C-terminal" evidence="6">
    <location>
        <begin position="227"/>
        <end position="459"/>
    </location>
</feature>
<evidence type="ECO:0000256" key="1">
    <source>
        <dbReference type="ARBA" id="ARBA00005836"/>
    </source>
</evidence>
<dbReference type="KEGG" id="xcl:G4Z02_04235"/>
<dbReference type="AlphaFoldDB" id="A0A7L7KSS9"/>
<proteinExistence type="inferred from homology"/>
<dbReference type="GO" id="GO:0006508">
    <property type="term" value="P:proteolysis"/>
    <property type="evidence" value="ECO:0007669"/>
    <property type="project" value="UniProtKB-KW"/>
</dbReference>
<dbReference type="SUPFAM" id="SSF111283">
    <property type="entry name" value="Putative modulator of DNA gyrase, PmbA/TldD"/>
    <property type="match status" value="1"/>
</dbReference>
<organism evidence="8 9">
    <name type="scientific">Candidatus Xianfuyuplasma coldseepsis</name>
    <dbReference type="NCBI Taxonomy" id="2782163"/>
    <lineage>
        <taxon>Bacteria</taxon>
        <taxon>Bacillati</taxon>
        <taxon>Mycoplasmatota</taxon>
        <taxon>Mollicutes</taxon>
        <taxon>Candidatus Izemoplasmatales</taxon>
        <taxon>Candidatus Izemoplasmataceae</taxon>
        <taxon>Candidatus Xianfuyuplasma</taxon>
    </lineage>
</organism>
<dbReference type="Proteomes" id="UP000514720">
    <property type="component" value="Chromosome"/>
</dbReference>
<dbReference type="PANTHER" id="PTHR30624">
    <property type="entry name" value="UNCHARACTERIZED PROTEIN TLDD AND PMBA"/>
    <property type="match status" value="1"/>
</dbReference>
<dbReference type="PIRSF" id="PIRSF004919">
    <property type="entry name" value="TldD"/>
    <property type="match status" value="1"/>
</dbReference>
<dbReference type="InterPro" id="IPR002510">
    <property type="entry name" value="Metalloprtase-TldD/E_N"/>
</dbReference>
<dbReference type="InterPro" id="IPR036059">
    <property type="entry name" value="TldD/PmbA_sf"/>
</dbReference>
<dbReference type="GO" id="GO:0008237">
    <property type="term" value="F:metallopeptidase activity"/>
    <property type="evidence" value="ECO:0007669"/>
    <property type="project" value="UniProtKB-KW"/>
</dbReference>
<evidence type="ECO:0000259" key="6">
    <source>
        <dbReference type="Pfam" id="PF19289"/>
    </source>
</evidence>
<dbReference type="RefSeq" id="WP_258878620.1">
    <property type="nucleotide sequence ID" value="NZ_CP048914.1"/>
</dbReference>
<dbReference type="EMBL" id="CP048914">
    <property type="protein sequence ID" value="QMS84994.1"/>
    <property type="molecule type" value="Genomic_DNA"/>
</dbReference>
<dbReference type="Pfam" id="PF19289">
    <property type="entry name" value="PmbA_TldD_3rd"/>
    <property type="match status" value="1"/>
</dbReference>
<keyword evidence="2" id="KW-0645">Protease</keyword>
<protein>
    <submittedName>
        <fullName evidence="8">TldD/PmbA family protein</fullName>
    </submittedName>
</protein>
<dbReference type="Pfam" id="PF19290">
    <property type="entry name" value="PmbA_TldD_2nd"/>
    <property type="match status" value="1"/>
</dbReference>
<sequence length="464" mass="50198">MLDKTVIKNVLQMALSTAGDFAEIFIEDKFSTSANMLSSKVEGVHNAKTSGIGIRIAKGYHRVYGYTNSFEEETLLQLASDLAQSFPGEPLGIEFELGEMKVATKHQAKINPKDVSIEDKVALLYRADKAARAYDEDIKQVNVRYLDYTQNVWIANTEGTYVNDTRTRTRLAIASIAANEKTKQTGYYGPGGTYGFEFYSDVINVEEAAEEASRIAKTMLYADECPSGKMPVVIDNGFGGVIFHEAVGHSLEATAVARGASVFTGKKGEVIANPLISAVDDGTIEHAWGSATFDDEGNYQQKRQLIKDGVLTSYMIDKLNAKRMNDECTNSGRRESYRFAPTSRMTNTFIENGSSTFDEIIAATEFGLYAKKLGGGSVNPATGDFNFSVNEGYMIRNGKIAEPVRGASLVGTGAEALKKVDMVGNNLLREQGMCGSESGSIPADVGQPTIRVSEITVGGRGGAI</sequence>
<dbReference type="GO" id="GO:0005829">
    <property type="term" value="C:cytosol"/>
    <property type="evidence" value="ECO:0007669"/>
    <property type="project" value="TreeGrafter"/>
</dbReference>
<dbReference type="Gene3D" id="3.30.2290.10">
    <property type="entry name" value="PmbA/TldD superfamily"/>
    <property type="match status" value="1"/>
</dbReference>
<keyword evidence="9" id="KW-1185">Reference proteome</keyword>
<name>A0A7L7KSS9_9MOLU</name>
<accession>A0A7L7KSS9</accession>
<dbReference type="InterPro" id="IPR051463">
    <property type="entry name" value="Peptidase_U62_metallo"/>
</dbReference>
<evidence type="ECO:0000256" key="2">
    <source>
        <dbReference type="ARBA" id="ARBA00022670"/>
    </source>
</evidence>
<gene>
    <name evidence="8" type="ORF">G4Z02_04235</name>
</gene>
<evidence type="ECO:0000259" key="7">
    <source>
        <dbReference type="Pfam" id="PF19290"/>
    </source>
</evidence>
<evidence type="ECO:0000313" key="8">
    <source>
        <dbReference type="EMBL" id="QMS84994.1"/>
    </source>
</evidence>
<reference evidence="8 9" key="1">
    <citation type="submission" date="2020-02" db="EMBL/GenBank/DDBJ databases">
        <authorList>
            <person name="Zheng R.K."/>
            <person name="Sun C.M."/>
        </authorList>
    </citation>
    <scope>NUCLEOTIDE SEQUENCE [LARGE SCALE GENOMIC DNA]</scope>
    <source>
        <strain evidence="9">zrk13</strain>
    </source>
</reference>
<evidence type="ECO:0000256" key="3">
    <source>
        <dbReference type="ARBA" id="ARBA00022801"/>
    </source>
</evidence>
<evidence type="ECO:0000256" key="4">
    <source>
        <dbReference type="ARBA" id="ARBA00023049"/>
    </source>
</evidence>
<dbReference type="InterPro" id="IPR045569">
    <property type="entry name" value="Metalloprtase-TldD/E_C"/>
</dbReference>
<comment type="similarity">
    <text evidence="1">Belongs to the peptidase U62 family.</text>
</comment>